<dbReference type="RefSeq" id="WP_184950193.1">
    <property type="nucleotide sequence ID" value="NZ_BOMC01000006.1"/>
</dbReference>
<dbReference type="EC" id="1.8.1.4" evidence="8"/>
<feature type="domain" description="FAD/NAD(P)-binding" evidence="7">
    <location>
        <begin position="4"/>
        <end position="316"/>
    </location>
</feature>
<evidence type="ECO:0000313" key="8">
    <source>
        <dbReference type="EMBL" id="MBB4691366.1"/>
    </source>
</evidence>
<dbReference type="PANTHER" id="PTHR43014">
    <property type="entry name" value="MERCURIC REDUCTASE"/>
    <property type="match status" value="1"/>
</dbReference>
<dbReference type="SUPFAM" id="SSF51905">
    <property type="entry name" value="FAD/NAD(P)-binding domain"/>
    <property type="match status" value="1"/>
</dbReference>
<evidence type="ECO:0000313" key="9">
    <source>
        <dbReference type="Proteomes" id="UP000542742"/>
    </source>
</evidence>
<evidence type="ECO:0000256" key="3">
    <source>
        <dbReference type="ARBA" id="ARBA00022827"/>
    </source>
</evidence>
<dbReference type="Proteomes" id="UP000542742">
    <property type="component" value="Unassembled WGS sequence"/>
</dbReference>
<dbReference type="GO" id="GO:0050660">
    <property type="term" value="F:flavin adenine dinucleotide binding"/>
    <property type="evidence" value="ECO:0007669"/>
    <property type="project" value="TreeGrafter"/>
</dbReference>
<dbReference type="InterPro" id="IPR016156">
    <property type="entry name" value="FAD/NAD-linked_Rdtase_dimer_sf"/>
</dbReference>
<comment type="cofactor">
    <cofactor evidence="4">
        <name>FAD</name>
        <dbReference type="ChEBI" id="CHEBI:57692"/>
    </cofactor>
    <text evidence="4">Binds 1 FAD per subunit.</text>
</comment>
<gene>
    <name evidence="8" type="ORF">BKA14_001514</name>
</gene>
<feature type="domain" description="Pyridine nucleotide-disulphide oxidoreductase dimerisation" evidence="6">
    <location>
        <begin position="340"/>
        <end position="443"/>
    </location>
</feature>
<name>A0A7W7CMN7_9ACTN</name>
<dbReference type="PIRSF" id="PIRSF000350">
    <property type="entry name" value="Mercury_reductase_MerA"/>
    <property type="match status" value="1"/>
</dbReference>
<dbReference type="Gene3D" id="3.50.50.60">
    <property type="entry name" value="FAD/NAD(P)-binding domain"/>
    <property type="match status" value="2"/>
</dbReference>
<dbReference type="AlphaFoldDB" id="A0A7W7CMN7"/>
<dbReference type="EMBL" id="JACHMF010000001">
    <property type="protein sequence ID" value="MBB4691366.1"/>
    <property type="molecule type" value="Genomic_DNA"/>
</dbReference>
<keyword evidence="2" id="KW-0285">Flavoprotein</keyword>
<dbReference type="Pfam" id="PF02852">
    <property type="entry name" value="Pyr_redox_dim"/>
    <property type="match status" value="1"/>
</dbReference>
<comment type="caution">
    <text evidence="8">The sequence shown here is derived from an EMBL/GenBank/DDBJ whole genome shotgun (WGS) entry which is preliminary data.</text>
</comment>
<evidence type="ECO:0000259" key="6">
    <source>
        <dbReference type="Pfam" id="PF02852"/>
    </source>
</evidence>
<dbReference type="PRINTS" id="PR00411">
    <property type="entry name" value="PNDRDTASEI"/>
</dbReference>
<organism evidence="8 9">
    <name type="scientific">Paractinoplanes abujensis</name>
    <dbReference type="NCBI Taxonomy" id="882441"/>
    <lineage>
        <taxon>Bacteria</taxon>
        <taxon>Bacillati</taxon>
        <taxon>Actinomycetota</taxon>
        <taxon>Actinomycetes</taxon>
        <taxon>Micromonosporales</taxon>
        <taxon>Micromonosporaceae</taxon>
        <taxon>Paractinoplanes</taxon>
    </lineage>
</organism>
<reference evidence="8 9" key="1">
    <citation type="submission" date="2020-08" db="EMBL/GenBank/DDBJ databases">
        <title>Sequencing the genomes of 1000 actinobacteria strains.</title>
        <authorList>
            <person name="Klenk H.-P."/>
        </authorList>
    </citation>
    <scope>NUCLEOTIDE SEQUENCE [LARGE SCALE GENOMIC DNA]</scope>
    <source>
        <strain evidence="8 9">DSM 45518</strain>
    </source>
</reference>
<dbReference type="InterPro" id="IPR036188">
    <property type="entry name" value="FAD/NAD-bd_sf"/>
</dbReference>
<evidence type="ECO:0000256" key="4">
    <source>
        <dbReference type="PIRSR" id="PIRSR000350-3"/>
    </source>
</evidence>
<keyword evidence="4" id="KW-0547">Nucleotide-binding</keyword>
<dbReference type="GO" id="GO:0004148">
    <property type="term" value="F:dihydrolipoyl dehydrogenase (NADH) activity"/>
    <property type="evidence" value="ECO:0007669"/>
    <property type="project" value="UniProtKB-EC"/>
</dbReference>
<dbReference type="InterPro" id="IPR004099">
    <property type="entry name" value="Pyr_nucl-diS_OxRdtase_dimer"/>
</dbReference>
<dbReference type="PRINTS" id="PR00368">
    <property type="entry name" value="FADPNR"/>
</dbReference>
<proteinExistence type="inferred from homology"/>
<evidence type="ECO:0000259" key="7">
    <source>
        <dbReference type="Pfam" id="PF07992"/>
    </source>
</evidence>
<accession>A0A7W7CMN7</accession>
<feature type="binding site" evidence="4">
    <location>
        <position position="50"/>
    </location>
    <ligand>
        <name>FAD</name>
        <dbReference type="ChEBI" id="CHEBI:57692"/>
    </ligand>
</feature>
<dbReference type="InterPro" id="IPR001100">
    <property type="entry name" value="Pyr_nuc-diS_OxRdtase"/>
</dbReference>
<dbReference type="Gene3D" id="3.30.390.30">
    <property type="match status" value="1"/>
</dbReference>
<dbReference type="Pfam" id="PF07992">
    <property type="entry name" value="Pyr_redox_2"/>
    <property type="match status" value="1"/>
</dbReference>
<evidence type="ECO:0000256" key="5">
    <source>
        <dbReference type="PIRSR" id="PIRSR000350-4"/>
    </source>
</evidence>
<keyword evidence="9" id="KW-1185">Reference proteome</keyword>
<dbReference type="GO" id="GO:0003955">
    <property type="term" value="F:NAD(P)H dehydrogenase (quinone) activity"/>
    <property type="evidence" value="ECO:0007669"/>
    <property type="project" value="TreeGrafter"/>
</dbReference>
<keyword evidence="8" id="KW-0560">Oxidoreductase</keyword>
<dbReference type="PANTHER" id="PTHR43014:SF2">
    <property type="entry name" value="MERCURIC REDUCTASE"/>
    <property type="match status" value="1"/>
</dbReference>
<evidence type="ECO:0000256" key="1">
    <source>
        <dbReference type="ARBA" id="ARBA00007532"/>
    </source>
</evidence>
<evidence type="ECO:0000256" key="2">
    <source>
        <dbReference type="ARBA" id="ARBA00022630"/>
    </source>
</evidence>
<dbReference type="InterPro" id="IPR023753">
    <property type="entry name" value="FAD/NAD-binding_dom"/>
</dbReference>
<comment type="similarity">
    <text evidence="1">Belongs to the class-I pyridine nucleotide-disulfide oxidoreductase family.</text>
</comment>
<keyword evidence="4" id="KW-0520">NAD</keyword>
<feature type="disulfide bond" description="Redox-active" evidence="5">
    <location>
        <begin position="41"/>
        <end position="46"/>
    </location>
</feature>
<feature type="binding site" evidence="4">
    <location>
        <position position="261"/>
    </location>
    <ligand>
        <name>NAD(+)</name>
        <dbReference type="ChEBI" id="CHEBI:57540"/>
    </ligand>
</feature>
<dbReference type="SUPFAM" id="SSF55424">
    <property type="entry name" value="FAD/NAD-linked reductases, dimerisation (C-terminal) domain"/>
    <property type="match status" value="1"/>
</dbReference>
<feature type="binding site" evidence="4">
    <location>
        <position position="301"/>
    </location>
    <ligand>
        <name>FAD</name>
        <dbReference type="ChEBI" id="CHEBI:57692"/>
    </ligand>
</feature>
<feature type="binding site" evidence="4">
    <location>
        <position position="113"/>
    </location>
    <ligand>
        <name>FAD</name>
        <dbReference type="ChEBI" id="CHEBI:57692"/>
    </ligand>
</feature>
<sequence length="453" mass="47169">MQSFDVVVVGAGPGGEVAAGRLAEAGLSVAVVEGDHVGGECSFYACIPSKALLRPGELLEEARHVPGVAEAVTGSLDVAAVLRRRDELINNEDDSGQVPWLLERGITLVRGWGRLTGEKQVTVGDEVLQARRAVVLAGGTRAALPDVEGLAAADPWTNREATTAKDIPASLVVIGAGVVGSEMAQAYVSLGARVTLIAGRGVLTREEDFAGEQVAARLTEQGVDVRVGQRPQAVRRDADGVTVTLTDGSTVTADEILVATGRTPQSVDLGLDAVGVKADGYVEVDQHMRVPGQDWLYVIGDLNGRAPFTHMAKYQAAIASGEILGKPMVIDHLADGPGAPRVIFTSPQVAAVGHTTASARAAGLNVRVIDVPTDGNAGGSYSGGVVGTTRFLVDEDRGVLVGVTVTGTQVADFLQAATIAIVGEVPISRLRHAIPSFPTRSEIWLYFFNNLGI</sequence>
<feature type="binding site" evidence="4">
    <location>
        <begin position="175"/>
        <end position="182"/>
    </location>
    <ligand>
        <name>NAD(+)</name>
        <dbReference type="ChEBI" id="CHEBI:57540"/>
    </ligand>
</feature>
<protein>
    <submittedName>
        <fullName evidence="8">Dihydrolipoamide dehydrogenase</fullName>
        <ecNumber evidence="8">1.8.1.4</ecNumber>
    </submittedName>
</protein>
<keyword evidence="3 4" id="KW-0274">FAD</keyword>